<keyword evidence="4 7" id="KW-0378">Hydrolase</keyword>
<dbReference type="Pfam" id="PF00959">
    <property type="entry name" value="Phage_lysozyme"/>
    <property type="match status" value="1"/>
</dbReference>
<accession>A0A246G718</accession>
<dbReference type="EC" id="3.2.1.17" evidence="7"/>
<keyword evidence="5" id="KW-1035">Host cytoplasm</keyword>
<sequence>MGKASDLHIYKIDDNITTEANADKVRDILIKYAGAKYRWNVSNVISLEPSTRNRIGTEFTATTWVHYDVRKFDLEYLDDKYFAKNMADCNGKSIVVLANELGFDKTCICMEKGNNSEKSNVENKPKKERVDPKTLKTSEKGIQFIKNWESFKSKPYNDSEGYCTIGYGHLIEKNKCENISIPRKFKNGITEPEAAELFKSKLIEFEKAIQRDIQVPLYQYEFDALVSLTFNTGENFLNTGGARNGETQIKKKINNKEYEAGADEMADVTNGGTSGLVQRRKAEINIFKTNVYDSTH</sequence>
<dbReference type="InterPro" id="IPR051018">
    <property type="entry name" value="Bacteriophage_GH24"/>
</dbReference>
<evidence type="ECO:0000256" key="7">
    <source>
        <dbReference type="RuleBase" id="RU003788"/>
    </source>
</evidence>
<evidence type="ECO:0000256" key="5">
    <source>
        <dbReference type="ARBA" id="ARBA00023200"/>
    </source>
</evidence>
<dbReference type="GO" id="GO:0016998">
    <property type="term" value="P:cell wall macromolecule catabolic process"/>
    <property type="evidence" value="ECO:0007669"/>
    <property type="project" value="InterPro"/>
</dbReference>
<dbReference type="GO" id="GO:0003796">
    <property type="term" value="F:lysozyme activity"/>
    <property type="evidence" value="ECO:0007669"/>
    <property type="project" value="UniProtKB-EC"/>
</dbReference>
<dbReference type="InterPro" id="IPR023347">
    <property type="entry name" value="Lysozyme_dom_sf"/>
</dbReference>
<dbReference type="GO" id="GO:0009253">
    <property type="term" value="P:peptidoglycan catabolic process"/>
    <property type="evidence" value="ECO:0007669"/>
    <property type="project" value="InterPro"/>
</dbReference>
<dbReference type="CDD" id="cd00737">
    <property type="entry name" value="lyz_endolysin_autolysin"/>
    <property type="match status" value="1"/>
</dbReference>
<comment type="similarity">
    <text evidence="7">Belongs to the glycosyl hydrolase 24 family.</text>
</comment>
<name>A0A246G718_9FLAO</name>
<dbReference type="GO" id="GO:0042742">
    <property type="term" value="P:defense response to bacterium"/>
    <property type="evidence" value="ECO:0007669"/>
    <property type="project" value="UniProtKB-KW"/>
</dbReference>
<keyword evidence="3 7" id="KW-0081">Bacteriolytic enzyme</keyword>
<dbReference type="PANTHER" id="PTHR38107">
    <property type="match status" value="1"/>
</dbReference>
<evidence type="ECO:0000256" key="2">
    <source>
        <dbReference type="ARBA" id="ARBA00022529"/>
    </source>
</evidence>
<evidence type="ECO:0000256" key="6">
    <source>
        <dbReference type="ARBA" id="ARBA00023295"/>
    </source>
</evidence>
<keyword evidence="6 7" id="KW-0326">Glycosidase</keyword>
<dbReference type="InterPro" id="IPR002196">
    <property type="entry name" value="Glyco_hydro_24"/>
</dbReference>
<dbReference type="InterPro" id="IPR023346">
    <property type="entry name" value="Lysozyme-like_dom_sf"/>
</dbReference>
<reference evidence="8 9" key="1">
    <citation type="journal article" date="2017" name="Infect. Genet. Evol.">
        <title>Comparative genome analysis of fish pathogen Flavobacterium columnare reveals extensive sequence diversity within the species.</title>
        <authorList>
            <person name="Kayansamruaj P."/>
            <person name="Dong H.T."/>
            <person name="Hirono I."/>
            <person name="Kondo H."/>
            <person name="Senapin S."/>
            <person name="Rodkhum C."/>
        </authorList>
    </citation>
    <scope>NUCLEOTIDE SEQUENCE [LARGE SCALE GENOMIC DNA]</scope>
    <source>
        <strain evidence="8 9">1214</strain>
    </source>
</reference>
<evidence type="ECO:0000313" key="8">
    <source>
        <dbReference type="EMBL" id="OWP74047.1"/>
    </source>
</evidence>
<keyword evidence="2 7" id="KW-0929">Antimicrobial</keyword>
<dbReference type="HAMAP" id="MF_04110">
    <property type="entry name" value="ENDOLYSIN_T4"/>
    <property type="match status" value="1"/>
</dbReference>
<dbReference type="PANTHER" id="PTHR38107:SF3">
    <property type="entry name" value="LYSOZYME RRRD-RELATED"/>
    <property type="match status" value="1"/>
</dbReference>
<dbReference type="GO" id="GO:0031640">
    <property type="term" value="P:killing of cells of another organism"/>
    <property type="evidence" value="ECO:0007669"/>
    <property type="project" value="UniProtKB-KW"/>
</dbReference>
<dbReference type="Proteomes" id="UP000198034">
    <property type="component" value="Unassembled WGS sequence"/>
</dbReference>
<evidence type="ECO:0000256" key="1">
    <source>
        <dbReference type="ARBA" id="ARBA00000632"/>
    </source>
</evidence>
<gene>
    <name evidence="8" type="ORF">BWK62_15170</name>
</gene>
<protein>
    <recommendedName>
        <fullName evidence="7">Lysozyme</fullName>
        <ecNumber evidence="7">3.2.1.17</ecNumber>
    </recommendedName>
</protein>
<dbReference type="AlphaFoldDB" id="A0A246G718"/>
<comment type="caution">
    <text evidence="8">The sequence shown here is derived from an EMBL/GenBank/DDBJ whole genome shotgun (WGS) entry which is preliminary data.</text>
</comment>
<comment type="catalytic activity">
    <reaction evidence="1 7">
        <text>Hydrolysis of (1-&gt;4)-beta-linkages between N-acetylmuramic acid and N-acetyl-D-glucosamine residues in a peptidoglycan and between N-acetyl-D-glucosamine residues in chitodextrins.</text>
        <dbReference type="EC" id="3.2.1.17"/>
    </reaction>
</comment>
<dbReference type="EMBL" id="MTCY01000109">
    <property type="protein sequence ID" value="OWP74047.1"/>
    <property type="molecule type" value="Genomic_DNA"/>
</dbReference>
<dbReference type="Gene3D" id="1.10.530.40">
    <property type="match status" value="1"/>
</dbReference>
<organism evidence="8 9">
    <name type="scientific">Flavobacterium columnare</name>
    <dbReference type="NCBI Taxonomy" id="996"/>
    <lineage>
        <taxon>Bacteria</taxon>
        <taxon>Pseudomonadati</taxon>
        <taxon>Bacteroidota</taxon>
        <taxon>Flavobacteriia</taxon>
        <taxon>Flavobacteriales</taxon>
        <taxon>Flavobacteriaceae</taxon>
        <taxon>Flavobacterium</taxon>
    </lineage>
</organism>
<proteinExistence type="inferred from homology"/>
<evidence type="ECO:0000313" key="9">
    <source>
        <dbReference type="Proteomes" id="UP000198034"/>
    </source>
</evidence>
<dbReference type="InterPro" id="IPR034690">
    <property type="entry name" value="Endolysin_T4_type"/>
</dbReference>
<evidence type="ECO:0000256" key="3">
    <source>
        <dbReference type="ARBA" id="ARBA00022638"/>
    </source>
</evidence>
<dbReference type="InterPro" id="IPR033907">
    <property type="entry name" value="Endolysin_autolysin"/>
</dbReference>
<dbReference type="SUPFAM" id="SSF53955">
    <property type="entry name" value="Lysozyme-like"/>
    <property type="match status" value="1"/>
</dbReference>
<evidence type="ECO:0000256" key="4">
    <source>
        <dbReference type="ARBA" id="ARBA00022801"/>
    </source>
</evidence>